<evidence type="ECO:0000313" key="2">
    <source>
        <dbReference type="EMBL" id="KAJ8760045.1"/>
    </source>
</evidence>
<sequence length="93" mass="10787">MSRAWVIPISLLLFGLDLALYNNNPVVRRHISSRLDYIKKIGSLLIRLSRYPNRIFAEMRGVKLRLLLEAGETKLQRDNLCVFAYNLQVGKRS</sequence>
<protein>
    <submittedName>
        <fullName evidence="2">Uncharacterized protein</fullName>
    </submittedName>
</protein>
<dbReference type="AlphaFoldDB" id="A0AAV8SZZ5"/>
<keyword evidence="3" id="KW-1185">Reference proteome</keyword>
<keyword evidence="1" id="KW-0732">Signal</keyword>
<dbReference type="Proteomes" id="UP001159364">
    <property type="component" value="Linkage Group LG07"/>
</dbReference>
<accession>A0AAV8SZZ5</accession>
<evidence type="ECO:0000313" key="3">
    <source>
        <dbReference type="Proteomes" id="UP001159364"/>
    </source>
</evidence>
<name>A0AAV8SZZ5_9ROSI</name>
<feature type="chain" id="PRO_5043541183" evidence="1">
    <location>
        <begin position="20"/>
        <end position="93"/>
    </location>
</feature>
<organism evidence="2 3">
    <name type="scientific">Erythroxylum novogranatense</name>
    <dbReference type="NCBI Taxonomy" id="1862640"/>
    <lineage>
        <taxon>Eukaryota</taxon>
        <taxon>Viridiplantae</taxon>
        <taxon>Streptophyta</taxon>
        <taxon>Embryophyta</taxon>
        <taxon>Tracheophyta</taxon>
        <taxon>Spermatophyta</taxon>
        <taxon>Magnoliopsida</taxon>
        <taxon>eudicotyledons</taxon>
        <taxon>Gunneridae</taxon>
        <taxon>Pentapetalae</taxon>
        <taxon>rosids</taxon>
        <taxon>fabids</taxon>
        <taxon>Malpighiales</taxon>
        <taxon>Erythroxylaceae</taxon>
        <taxon>Erythroxylum</taxon>
    </lineage>
</organism>
<proteinExistence type="predicted"/>
<gene>
    <name evidence="2" type="ORF">K2173_010901</name>
</gene>
<reference evidence="2 3" key="1">
    <citation type="submission" date="2021-09" db="EMBL/GenBank/DDBJ databases">
        <title>Genomic insights and catalytic innovation underlie evolution of tropane alkaloids biosynthesis.</title>
        <authorList>
            <person name="Wang Y.-J."/>
            <person name="Tian T."/>
            <person name="Huang J.-P."/>
            <person name="Huang S.-X."/>
        </authorList>
    </citation>
    <scope>NUCLEOTIDE SEQUENCE [LARGE SCALE GENOMIC DNA]</scope>
    <source>
        <strain evidence="2">KIB-2018</strain>
        <tissue evidence="2">Leaf</tissue>
    </source>
</reference>
<dbReference type="EMBL" id="JAIWQS010000007">
    <property type="protein sequence ID" value="KAJ8760045.1"/>
    <property type="molecule type" value="Genomic_DNA"/>
</dbReference>
<feature type="signal peptide" evidence="1">
    <location>
        <begin position="1"/>
        <end position="19"/>
    </location>
</feature>
<comment type="caution">
    <text evidence="2">The sequence shown here is derived from an EMBL/GenBank/DDBJ whole genome shotgun (WGS) entry which is preliminary data.</text>
</comment>
<evidence type="ECO:0000256" key="1">
    <source>
        <dbReference type="SAM" id="SignalP"/>
    </source>
</evidence>